<dbReference type="GO" id="GO:0051082">
    <property type="term" value="F:unfolded protein binding"/>
    <property type="evidence" value="ECO:0007669"/>
    <property type="project" value="InterPro"/>
</dbReference>
<name>A0A6C0K080_9ZZZZ</name>
<dbReference type="Pfam" id="PF00226">
    <property type="entry name" value="DnaJ"/>
    <property type="match status" value="1"/>
</dbReference>
<organism evidence="6">
    <name type="scientific">viral metagenome</name>
    <dbReference type="NCBI Taxonomy" id="1070528"/>
    <lineage>
        <taxon>unclassified sequences</taxon>
        <taxon>metagenomes</taxon>
        <taxon>organismal metagenomes</taxon>
    </lineage>
</organism>
<evidence type="ECO:0000313" key="6">
    <source>
        <dbReference type="EMBL" id="QHU10963.1"/>
    </source>
</evidence>
<dbReference type="PROSITE" id="PS50076">
    <property type="entry name" value="DNAJ_2"/>
    <property type="match status" value="1"/>
</dbReference>
<dbReference type="GO" id="GO:0030544">
    <property type="term" value="F:Hsp70 protein binding"/>
    <property type="evidence" value="ECO:0007669"/>
    <property type="project" value="InterPro"/>
</dbReference>
<dbReference type="GO" id="GO:0006457">
    <property type="term" value="P:protein folding"/>
    <property type="evidence" value="ECO:0007669"/>
    <property type="project" value="InterPro"/>
</dbReference>
<dbReference type="AlphaFoldDB" id="A0A6C0K080"/>
<dbReference type="PRINTS" id="PR00625">
    <property type="entry name" value="JDOMAIN"/>
</dbReference>
<protein>
    <recommendedName>
        <fullName evidence="5">J domain-containing protein</fullName>
    </recommendedName>
</protein>
<dbReference type="InterPro" id="IPR008971">
    <property type="entry name" value="HSP40/DnaJ_pept-bd"/>
</dbReference>
<dbReference type="PANTHER" id="PTHR43888">
    <property type="entry name" value="DNAJ-LIKE-2, ISOFORM A-RELATED"/>
    <property type="match status" value="1"/>
</dbReference>
<keyword evidence="1" id="KW-0479">Metal-binding</keyword>
<keyword evidence="3" id="KW-0863">Zinc-finger</keyword>
<dbReference type="CDD" id="cd06257">
    <property type="entry name" value="DnaJ"/>
    <property type="match status" value="1"/>
</dbReference>
<dbReference type="InterPro" id="IPR018253">
    <property type="entry name" value="DnaJ_domain_CS"/>
</dbReference>
<dbReference type="Pfam" id="PF01556">
    <property type="entry name" value="DnaJ_C"/>
    <property type="match status" value="1"/>
</dbReference>
<proteinExistence type="predicted"/>
<evidence type="ECO:0000256" key="3">
    <source>
        <dbReference type="ARBA" id="ARBA00022771"/>
    </source>
</evidence>
<sequence length="320" mass="35662">MSGESFYSILGVSENANVDEIKKAYRQLSLKYHPDRNQGDVEKTKTFQKINEAYETLSDNEKKDEYDMHRKNPFTRMNSFGGNGDEMDMNDLFANLFFGGMHGGMPGGMHGGIPGGIFAGAFPPGANVRVFRNGVPVNMGQGFEKPAPITKTIHINMGTVLTGGKIPLEIERWSVENGAKVFEVVTVYVDIFKGVDHNEIIVLSEQGNSINDKCKGDVKVFININNDSQFTRRGLDLIMHKEISLKEALCGFSFEIKYINGKVYTINNQTGNIIPPNYEKVIPNMGLTRENHVGNLIIIFNTKFPETLPKETMEALGKLL</sequence>
<dbReference type="InterPro" id="IPR002939">
    <property type="entry name" value="DnaJ_C"/>
</dbReference>
<evidence type="ECO:0000256" key="1">
    <source>
        <dbReference type="ARBA" id="ARBA00022723"/>
    </source>
</evidence>
<dbReference type="GO" id="GO:0008270">
    <property type="term" value="F:zinc ion binding"/>
    <property type="evidence" value="ECO:0007669"/>
    <property type="project" value="UniProtKB-KW"/>
</dbReference>
<dbReference type="InterPro" id="IPR001623">
    <property type="entry name" value="DnaJ_domain"/>
</dbReference>
<dbReference type="EMBL" id="MN740777">
    <property type="protein sequence ID" value="QHU10963.1"/>
    <property type="molecule type" value="Genomic_DNA"/>
</dbReference>
<dbReference type="Gene3D" id="2.60.260.20">
    <property type="entry name" value="Urease metallochaperone UreE, N-terminal domain"/>
    <property type="match status" value="2"/>
</dbReference>
<dbReference type="FunFam" id="2.60.260.20:FF:000003">
    <property type="entry name" value="DnaJ subfamily A member 2"/>
    <property type="match status" value="1"/>
</dbReference>
<dbReference type="SMART" id="SM00271">
    <property type="entry name" value="DnaJ"/>
    <property type="match status" value="1"/>
</dbReference>
<keyword evidence="4" id="KW-0862">Zinc</keyword>
<dbReference type="InterPro" id="IPR036869">
    <property type="entry name" value="J_dom_sf"/>
</dbReference>
<feature type="domain" description="J" evidence="5">
    <location>
        <begin position="5"/>
        <end position="70"/>
    </location>
</feature>
<dbReference type="SUPFAM" id="SSF49493">
    <property type="entry name" value="HSP40/DnaJ peptide-binding domain"/>
    <property type="match status" value="2"/>
</dbReference>
<evidence type="ECO:0000259" key="5">
    <source>
        <dbReference type="PROSITE" id="PS50076"/>
    </source>
</evidence>
<keyword evidence="2" id="KW-0677">Repeat</keyword>
<evidence type="ECO:0000256" key="2">
    <source>
        <dbReference type="ARBA" id="ARBA00022737"/>
    </source>
</evidence>
<dbReference type="SUPFAM" id="SSF46565">
    <property type="entry name" value="Chaperone J-domain"/>
    <property type="match status" value="1"/>
</dbReference>
<dbReference type="CDD" id="cd10747">
    <property type="entry name" value="DnaJ_C"/>
    <property type="match status" value="1"/>
</dbReference>
<dbReference type="PROSITE" id="PS00636">
    <property type="entry name" value="DNAJ_1"/>
    <property type="match status" value="1"/>
</dbReference>
<dbReference type="InterPro" id="IPR044713">
    <property type="entry name" value="DNJA1/2-like"/>
</dbReference>
<accession>A0A6C0K080</accession>
<reference evidence="6" key="1">
    <citation type="journal article" date="2020" name="Nature">
        <title>Giant virus diversity and host interactions through global metagenomics.</title>
        <authorList>
            <person name="Schulz F."/>
            <person name="Roux S."/>
            <person name="Paez-Espino D."/>
            <person name="Jungbluth S."/>
            <person name="Walsh D.A."/>
            <person name="Denef V.J."/>
            <person name="McMahon K.D."/>
            <person name="Konstantinidis K.T."/>
            <person name="Eloe-Fadrosh E.A."/>
            <person name="Kyrpides N.C."/>
            <person name="Woyke T."/>
        </authorList>
    </citation>
    <scope>NUCLEOTIDE SEQUENCE</scope>
    <source>
        <strain evidence="6">GVMAG-S-1101165-83</strain>
    </source>
</reference>
<evidence type="ECO:0000256" key="4">
    <source>
        <dbReference type="ARBA" id="ARBA00022833"/>
    </source>
</evidence>
<dbReference type="Gene3D" id="1.10.287.110">
    <property type="entry name" value="DnaJ domain"/>
    <property type="match status" value="1"/>
</dbReference>